<dbReference type="PANTHER" id="PTHR46700:SF2">
    <property type="entry name" value="ARM REPEAT SUPERFAMILY PROTEIN"/>
    <property type="match status" value="1"/>
</dbReference>
<dbReference type="AlphaFoldDB" id="A0A7N0UFS7"/>
<organism evidence="2 3">
    <name type="scientific">Kalanchoe fedtschenkoi</name>
    <name type="common">Lavender scallops</name>
    <name type="synonym">South American air plant</name>
    <dbReference type="NCBI Taxonomy" id="63787"/>
    <lineage>
        <taxon>Eukaryota</taxon>
        <taxon>Viridiplantae</taxon>
        <taxon>Streptophyta</taxon>
        <taxon>Embryophyta</taxon>
        <taxon>Tracheophyta</taxon>
        <taxon>Spermatophyta</taxon>
        <taxon>Magnoliopsida</taxon>
        <taxon>eudicotyledons</taxon>
        <taxon>Gunneridae</taxon>
        <taxon>Pentapetalae</taxon>
        <taxon>Saxifragales</taxon>
        <taxon>Crassulaceae</taxon>
        <taxon>Kalanchoe</taxon>
    </lineage>
</organism>
<evidence type="ECO:0000313" key="3">
    <source>
        <dbReference type="Proteomes" id="UP000594263"/>
    </source>
</evidence>
<proteinExistence type="predicted"/>
<dbReference type="InterPro" id="IPR011989">
    <property type="entry name" value="ARM-like"/>
</dbReference>
<evidence type="ECO:0000313" key="2">
    <source>
        <dbReference type="EnsemblPlants" id="Kaladp0067s0078.1.v1.1.CDS.1"/>
    </source>
</evidence>
<evidence type="ECO:0000256" key="1">
    <source>
        <dbReference type="SAM" id="MobiDB-lite"/>
    </source>
</evidence>
<feature type="compositionally biased region" description="Polar residues" evidence="1">
    <location>
        <begin position="211"/>
        <end position="220"/>
    </location>
</feature>
<dbReference type="OMA" id="FLMDTMN"/>
<reference evidence="2" key="1">
    <citation type="submission" date="2021-01" db="UniProtKB">
        <authorList>
            <consortium name="EnsemblPlants"/>
        </authorList>
    </citation>
    <scope>IDENTIFICATION</scope>
</reference>
<keyword evidence="3" id="KW-1185">Reference proteome</keyword>
<dbReference type="Gene3D" id="1.25.10.10">
    <property type="entry name" value="Leucine-rich Repeat Variant"/>
    <property type="match status" value="1"/>
</dbReference>
<accession>A0A7N0UFS7</accession>
<name>A0A7N0UFS7_KALFE</name>
<dbReference type="PANTHER" id="PTHR46700">
    <property type="entry name" value="ARM REPEAT SUPERFAMILY PROTEIN"/>
    <property type="match status" value="1"/>
</dbReference>
<feature type="region of interest" description="Disordered" evidence="1">
    <location>
        <begin position="205"/>
        <end position="230"/>
    </location>
</feature>
<sequence>MVEAGILAKIPKSLENVDELTRQDFAQLLLVLSSLANTHYSLDSADFIPFMVNVLESDSDLRTKNTCLGTLHNLSGSLDSAGALITNGLVPVVLSLSCEKEMSDNALATLGNLVVTAAGRKDMESSPLVPEALIEVLTWEGKPRSQESAAYVLMILAHQSGESRDKMAKSGIVPVLLEVALLGSPLAQKRALKMLQWFRDERRAGMGPHSGPQTTRSWTLGSPVVGGQMGTEEGKRLMKKMVTESLNKNMEIITRRANAAADSGKRMAFVSSSSKSLPF</sequence>
<evidence type="ECO:0008006" key="4">
    <source>
        <dbReference type="Google" id="ProtNLM"/>
    </source>
</evidence>
<dbReference type="InterPro" id="IPR016024">
    <property type="entry name" value="ARM-type_fold"/>
</dbReference>
<dbReference type="Gramene" id="Kaladp0067s0078.1.v1.1">
    <property type="protein sequence ID" value="Kaladp0067s0078.1.v1.1.CDS.1"/>
    <property type="gene ID" value="Kaladp0067s0078.v1.1"/>
</dbReference>
<dbReference type="Proteomes" id="UP000594263">
    <property type="component" value="Unplaced"/>
</dbReference>
<protein>
    <recommendedName>
        <fullName evidence="4">U-box domain-containing protein 7</fullName>
    </recommendedName>
</protein>
<dbReference type="SUPFAM" id="SSF48371">
    <property type="entry name" value="ARM repeat"/>
    <property type="match status" value="1"/>
</dbReference>
<dbReference type="EnsemblPlants" id="Kaladp0067s0078.1.v1.1">
    <property type="protein sequence ID" value="Kaladp0067s0078.1.v1.1.CDS.1"/>
    <property type="gene ID" value="Kaladp0067s0078.v1.1"/>
</dbReference>